<organism evidence="1 2">
    <name type="scientific">Avena sativa</name>
    <name type="common">Oat</name>
    <dbReference type="NCBI Taxonomy" id="4498"/>
    <lineage>
        <taxon>Eukaryota</taxon>
        <taxon>Viridiplantae</taxon>
        <taxon>Streptophyta</taxon>
        <taxon>Embryophyta</taxon>
        <taxon>Tracheophyta</taxon>
        <taxon>Spermatophyta</taxon>
        <taxon>Magnoliopsida</taxon>
        <taxon>Liliopsida</taxon>
        <taxon>Poales</taxon>
        <taxon>Poaceae</taxon>
        <taxon>BOP clade</taxon>
        <taxon>Pooideae</taxon>
        <taxon>Poodae</taxon>
        <taxon>Poeae</taxon>
        <taxon>Poeae Chloroplast Group 1 (Aveneae type)</taxon>
        <taxon>Aveninae</taxon>
        <taxon>Avena</taxon>
    </lineage>
</organism>
<accession>A0ACD5XTT3</accession>
<protein>
    <submittedName>
        <fullName evidence="1">Uncharacterized protein</fullName>
    </submittedName>
</protein>
<keyword evidence="2" id="KW-1185">Reference proteome</keyword>
<dbReference type="EnsemblPlants" id="AVESA.00010b.r2.5AG0853620.1">
    <property type="protein sequence ID" value="AVESA.00010b.r2.5AG0853620.1.CDS"/>
    <property type="gene ID" value="AVESA.00010b.r2.5AG0853620"/>
</dbReference>
<name>A0ACD5XTT3_AVESA</name>
<proteinExistence type="predicted"/>
<dbReference type="Proteomes" id="UP001732700">
    <property type="component" value="Chromosome 5A"/>
</dbReference>
<reference evidence="1" key="1">
    <citation type="submission" date="2021-05" db="EMBL/GenBank/DDBJ databases">
        <authorList>
            <person name="Scholz U."/>
            <person name="Mascher M."/>
            <person name="Fiebig A."/>
        </authorList>
    </citation>
    <scope>NUCLEOTIDE SEQUENCE [LARGE SCALE GENOMIC DNA]</scope>
</reference>
<evidence type="ECO:0000313" key="2">
    <source>
        <dbReference type="Proteomes" id="UP001732700"/>
    </source>
</evidence>
<sequence>MTIPLPDQELPEDHIDNGRSKSLTTTGKQSTDEHNKSPRKELLYDTESKAEEEEGNYPNWNPTITTVKYEKIFAEANHPIPCKKLSADAKNNRPRKRPTDSANNRNESVYKRRRTSSVQATGTSRNTPGMKLSASVGQAVEQSTNAANMDVIKVYQEFETKNKGTVYLDNLSHQATEAKTNRSRTLSATAIEHEVFEHANHPIPTKKLSGMARNMAPSNRPTDPAKKNNPRKRPHTSAVQAADTSENASDPAKKSTPCKRPRTSAVQATDTSENASAMKLATSDGEAVNQSNKSAADLEAIKQYQEFEEKVKRTVYLDNLSPQATEAVIRAALSQFCTIRKGFPFMMSGMPRPVRAIHATAEMFNDRPRKPGSKLEFRWVRYPDRDYETIKKLKLLSRKHEVENFALIEHELEEEKLLAAKQQEDLNCNYKMMETMDSVLLSGMSGYISKIYNVIWNDVF</sequence>
<evidence type="ECO:0000313" key="1">
    <source>
        <dbReference type="EnsemblPlants" id="AVESA.00010b.r2.5AG0853620.1.CDS"/>
    </source>
</evidence>
<reference evidence="1" key="2">
    <citation type="submission" date="2025-09" db="UniProtKB">
        <authorList>
            <consortium name="EnsemblPlants"/>
        </authorList>
    </citation>
    <scope>IDENTIFICATION</scope>
</reference>